<dbReference type="Proteomes" id="UP000243819">
    <property type="component" value="Unassembled WGS sequence"/>
</dbReference>
<accession>A0A1I0B214</accession>
<sequence>MEWKNQKGISLVEVMVATGILLLAMIFISNVIISGIKSAKLNKERLEMVSVTTSVIEEIKGNKNIWQEREGKLGGWLKSQGWNEGEEQFTKDIDIDNTKYKITLEVKEIKEGLLQIKVTTESSGLTPMVIITKTRGD</sequence>
<gene>
    <name evidence="2" type="ORF">SAMN03080614_103026</name>
</gene>
<evidence type="ECO:0000313" key="2">
    <source>
        <dbReference type="EMBL" id="SET00779.1"/>
    </source>
</evidence>
<dbReference type="EMBL" id="FOIF01000030">
    <property type="protein sequence ID" value="SET00779.1"/>
    <property type="molecule type" value="Genomic_DNA"/>
</dbReference>
<dbReference type="AlphaFoldDB" id="A0A1I0B214"/>
<dbReference type="OrthoDB" id="9843395at2"/>
<dbReference type="PROSITE" id="PS00409">
    <property type="entry name" value="PROKAR_NTER_METHYL"/>
    <property type="match status" value="1"/>
</dbReference>
<organism evidence="2 3">
    <name type="scientific">Anaerobranca gottschalkii DSM 13577</name>
    <dbReference type="NCBI Taxonomy" id="1120990"/>
    <lineage>
        <taxon>Bacteria</taxon>
        <taxon>Bacillati</taxon>
        <taxon>Bacillota</taxon>
        <taxon>Clostridia</taxon>
        <taxon>Eubacteriales</taxon>
        <taxon>Proteinivoracaceae</taxon>
        <taxon>Anaerobranca</taxon>
    </lineage>
</organism>
<proteinExistence type="predicted"/>
<dbReference type="STRING" id="1120990.SAMN03080614_103026"/>
<name>A0A1I0B214_9FIRM</name>
<dbReference type="RefSeq" id="WP_091350964.1">
    <property type="nucleotide sequence ID" value="NZ_FOIF01000030.1"/>
</dbReference>
<reference evidence="3" key="1">
    <citation type="submission" date="2016-10" db="EMBL/GenBank/DDBJ databases">
        <authorList>
            <person name="Varghese N."/>
            <person name="Submissions S."/>
        </authorList>
    </citation>
    <scope>NUCLEOTIDE SEQUENCE [LARGE SCALE GENOMIC DNA]</scope>
    <source>
        <strain evidence="3">DSM 13577</strain>
    </source>
</reference>
<keyword evidence="1" id="KW-0812">Transmembrane</keyword>
<dbReference type="Pfam" id="PF07963">
    <property type="entry name" value="N_methyl"/>
    <property type="match status" value="1"/>
</dbReference>
<keyword evidence="3" id="KW-1185">Reference proteome</keyword>
<feature type="transmembrane region" description="Helical" evidence="1">
    <location>
        <begin position="14"/>
        <end position="36"/>
    </location>
</feature>
<evidence type="ECO:0000313" key="3">
    <source>
        <dbReference type="Proteomes" id="UP000243819"/>
    </source>
</evidence>
<dbReference type="InterPro" id="IPR012902">
    <property type="entry name" value="N_methyl_site"/>
</dbReference>
<protein>
    <submittedName>
        <fullName evidence="2">Type IV pilin N-term methylation site GFxxxE</fullName>
    </submittedName>
</protein>
<evidence type="ECO:0000256" key="1">
    <source>
        <dbReference type="SAM" id="Phobius"/>
    </source>
</evidence>
<keyword evidence="1" id="KW-1133">Transmembrane helix</keyword>
<keyword evidence="1" id="KW-0472">Membrane</keyword>